<proteinExistence type="predicted"/>
<reference evidence="1 2" key="1">
    <citation type="submission" date="2017-07" db="EMBL/GenBank/DDBJ databases">
        <title>An improved, manually edited Actinidia chinensis var. chinensis (kiwifruit) genome highlights the challenges associated with draft genomes and gene prediction in plants.</title>
        <authorList>
            <person name="Pilkington S."/>
            <person name="Crowhurst R."/>
            <person name="Hilario E."/>
            <person name="Nardozza S."/>
            <person name="Fraser L."/>
            <person name="Peng Y."/>
            <person name="Gunaseelan K."/>
            <person name="Simpson R."/>
            <person name="Tahir J."/>
            <person name="Deroles S."/>
            <person name="Templeton K."/>
            <person name="Luo Z."/>
            <person name="Davy M."/>
            <person name="Cheng C."/>
            <person name="Mcneilage M."/>
            <person name="Scaglione D."/>
            <person name="Liu Y."/>
            <person name="Zhang Q."/>
            <person name="Datson P."/>
            <person name="De Silva N."/>
            <person name="Gardiner S."/>
            <person name="Bassett H."/>
            <person name="Chagne D."/>
            <person name="Mccallum J."/>
            <person name="Dzierzon H."/>
            <person name="Deng C."/>
            <person name="Wang Y.-Y."/>
            <person name="Barron N."/>
            <person name="Manako K."/>
            <person name="Bowen J."/>
            <person name="Foster T."/>
            <person name="Erridge Z."/>
            <person name="Tiffin H."/>
            <person name="Waite C."/>
            <person name="Davies K."/>
            <person name="Grierson E."/>
            <person name="Laing W."/>
            <person name="Kirk R."/>
            <person name="Chen X."/>
            <person name="Wood M."/>
            <person name="Montefiori M."/>
            <person name="Brummell D."/>
            <person name="Schwinn K."/>
            <person name="Catanach A."/>
            <person name="Fullerton C."/>
            <person name="Li D."/>
            <person name="Meiyalaghan S."/>
            <person name="Nieuwenhuizen N."/>
            <person name="Read N."/>
            <person name="Prakash R."/>
            <person name="Hunter D."/>
            <person name="Zhang H."/>
            <person name="Mckenzie M."/>
            <person name="Knabel M."/>
            <person name="Harris A."/>
            <person name="Allan A."/>
            <person name="Chen A."/>
            <person name="Janssen B."/>
            <person name="Plunkett B."/>
            <person name="Dwamena C."/>
            <person name="Voogd C."/>
            <person name="Leif D."/>
            <person name="Lafferty D."/>
            <person name="Souleyre E."/>
            <person name="Varkonyi-Gasic E."/>
            <person name="Gambi F."/>
            <person name="Hanley J."/>
            <person name="Yao J.-L."/>
            <person name="Cheung J."/>
            <person name="David K."/>
            <person name="Warren B."/>
            <person name="Marsh K."/>
            <person name="Snowden K."/>
            <person name="Lin-Wang K."/>
            <person name="Brian L."/>
            <person name="Martinez-Sanchez M."/>
            <person name="Wang M."/>
            <person name="Ileperuma N."/>
            <person name="Macnee N."/>
            <person name="Campin R."/>
            <person name="Mcatee P."/>
            <person name="Drummond R."/>
            <person name="Espley R."/>
            <person name="Ireland H."/>
            <person name="Wu R."/>
            <person name="Atkinson R."/>
            <person name="Karunairetnam S."/>
            <person name="Bulley S."/>
            <person name="Chunkath S."/>
            <person name="Hanley Z."/>
            <person name="Storey R."/>
            <person name="Thrimawithana A."/>
            <person name="Thomson S."/>
            <person name="David C."/>
            <person name="Testolin R."/>
        </authorList>
    </citation>
    <scope>NUCLEOTIDE SEQUENCE [LARGE SCALE GENOMIC DNA]</scope>
    <source>
        <strain evidence="2">cv. Red5</strain>
        <tissue evidence="1">Young leaf</tissue>
    </source>
</reference>
<dbReference type="PANTHER" id="PTHR23071">
    <property type="entry name" value="PHOSPHATIDYLINOSITOL GLYCAN"/>
    <property type="match status" value="1"/>
</dbReference>
<dbReference type="AlphaFoldDB" id="A0A2R6PJL7"/>
<feature type="non-terminal residue" evidence="1">
    <location>
        <position position="98"/>
    </location>
</feature>
<comment type="caution">
    <text evidence="1">The sequence shown here is derived from an EMBL/GenBank/DDBJ whole genome shotgun (WGS) entry which is preliminary data.</text>
</comment>
<dbReference type="Proteomes" id="UP000241394">
    <property type="component" value="Chromosome LG24"/>
</dbReference>
<dbReference type="STRING" id="1590841.A0A2R6PJL7"/>
<dbReference type="InterPro" id="IPR039524">
    <property type="entry name" value="PIGO/GPI13"/>
</dbReference>
<reference evidence="2" key="2">
    <citation type="journal article" date="2018" name="BMC Genomics">
        <title>A manually annotated Actinidia chinensis var. chinensis (kiwifruit) genome highlights the challenges associated with draft genomes and gene prediction in plants.</title>
        <authorList>
            <person name="Pilkington S.M."/>
            <person name="Crowhurst R."/>
            <person name="Hilario E."/>
            <person name="Nardozza S."/>
            <person name="Fraser L."/>
            <person name="Peng Y."/>
            <person name="Gunaseelan K."/>
            <person name="Simpson R."/>
            <person name="Tahir J."/>
            <person name="Deroles S.C."/>
            <person name="Templeton K."/>
            <person name="Luo Z."/>
            <person name="Davy M."/>
            <person name="Cheng C."/>
            <person name="McNeilage M."/>
            <person name="Scaglione D."/>
            <person name="Liu Y."/>
            <person name="Zhang Q."/>
            <person name="Datson P."/>
            <person name="De Silva N."/>
            <person name="Gardiner S.E."/>
            <person name="Bassett H."/>
            <person name="Chagne D."/>
            <person name="McCallum J."/>
            <person name="Dzierzon H."/>
            <person name="Deng C."/>
            <person name="Wang Y.Y."/>
            <person name="Barron L."/>
            <person name="Manako K."/>
            <person name="Bowen J."/>
            <person name="Foster T.M."/>
            <person name="Erridge Z.A."/>
            <person name="Tiffin H."/>
            <person name="Waite C.N."/>
            <person name="Davies K.M."/>
            <person name="Grierson E.P."/>
            <person name="Laing W.A."/>
            <person name="Kirk R."/>
            <person name="Chen X."/>
            <person name="Wood M."/>
            <person name="Montefiori M."/>
            <person name="Brummell D.A."/>
            <person name="Schwinn K.E."/>
            <person name="Catanach A."/>
            <person name="Fullerton C."/>
            <person name="Li D."/>
            <person name="Meiyalaghan S."/>
            <person name="Nieuwenhuizen N."/>
            <person name="Read N."/>
            <person name="Prakash R."/>
            <person name="Hunter D."/>
            <person name="Zhang H."/>
            <person name="McKenzie M."/>
            <person name="Knabel M."/>
            <person name="Harris A."/>
            <person name="Allan A.C."/>
            <person name="Gleave A."/>
            <person name="Chen A."/>
            <person name="Janssen B.J."/>
            <person name="Plunkett B."/>
            <person name="Ampomah-Dwamena C."/>
            <person name="Voogd C."/>
            <person name="Leif D."/>
            <person name="Lafferty D."/>
            <person name="Souleyre E.J.F."/>
            <person name="Varkonyi-Gasic E."/>
            <person name="Gambi F."/>
            <person name="Hanley J."/>
            <person name="Yao J.L."/>
            <person name="Cheung J."/>
            <person name="David K.M."/>
            <person name="Warren B."/>
            <person name="Marsh K."/>
            <person name="Snowden K.C."/>
            <person name="Lin-Wang K."/>
            <person name="Brian L."/>
            <person name="Martinez-Sanchez M."/>
            <person name="Wang M."/>
            <person name="Ileperuma N."/>
            <person name="Macnee N."/>
            <person name="Campin R."/>
            <person name="McAtee P."/>
            <person name="Drummond R.S.M."/>
            <person name="Espley R.V."/>
            <person name="Ireland H.S."/>
            <person name="Wu R."/>
            <person name="Atkinson R.G."/>
            <person name="Karunairetnam S."/>
            <person name="Bulley S."/>
            <person name="Chunkath S."/>
            <person name="Hanley Z."/>
            <person name="Storey R."/>
            <person name="Thrimawithana A.H."/>
            <person name="Thomson S."/>
            <person name="David C."/>
            <person name="Testolin R."/>
            <person name="Huang H."/>
            <person name="Hellens R.P."/>
            <person name="Schaffer R.J."/>
        </authorList>
    </citation>
    <scope>NUCLEOTIDE SEQUENCE [LARGE SCALE GENOMIC DNA]</scope>
    <source>
        <strain evidence="2">cv. Red5</strain>
    </source>
</reference>
<dbReference type="EMBL" id="NKQK01000024">
    <property type="protein sequence ID" value="PSR92440.1"/>
    <property type="molecule type" value="Genomic_DNA"/>
</dbReference>
<evidence type="ECO:0000313" key="2">
    <source>
        <dbReference type="Proteomes" id="UP000241394"/>
    </source>
</evidence>
<gene>
    <name evidence="1" type="ORF">CEY00_Acc27057</name>
</gene>
<dbReference type="Gramene" id="PSR92440">
    <property type="protein sequence ID" value="PSR92440"/>
    <property type="gene ID" value="CEY00_Acc27057"/>
</dbReference>
<sequence>MDKLQVLHKLASREGTSARIFKAIADPPTTSLQRLKGLTTGGLPTFIDVGNSFGAPAILEDNLISQVDNGCTKHLFPSLYEGDWDVLIAHFLGVVCLC</sequence>
<evidence type="ECO:0000313" key="1">
    <source>
        <dbReference type="EMBL" id="PSR92440.1"/>
    </source>
</evidence>
<dbReference type="PANTHER" id="PTHR23071:SF1">
    <property type="entry name" value="GPI ETHANOLAMINE PHOSPHATE TRANSFERASE 3"/>
    <property type="match status" value="1"/>
</dbReference>
<dbReference type="GO" id="GO:0005789">
    <property type="term" value="C:endoplasmic reticulum membrane"/>
    <property type="evidence" value="ECO:0007669"/>
    <property type="project" value="TreeGrafter"/>
</dbReference>
<dbReference type="OrthoDB" id="1727866at2759"/>
<organism evidence="1 2">
    <name type="scientific">Actinidia chinensis var. chinensis</name>
    <name type="common">Chinese soft-hair kiwi</name>
    <dbReference type="NCBI Taxonomy" id="1590841"/>
    <lineage>
        <taxon>Eukaryota</taxon>
        <taxon>Viridiplantae</taxon>
        <taxon>Streptophyta</taxon>
        <taxon>Embryophyta</taxon>
        <taxon>Tracheophyta</taxon>
        <taxon>Spermatophyta</taxon>
        <taxon>Magnoliopsida</taxon>
        <taxon>eudicotyledons</taxon>
        <taxon>Gunneridae</taxon>
        <taxon>Pentapetalae</taxon>
        <taxon>asterids</taxon>
        <taxon>Ericales</taxon>
        <taxon>Actinidiaceae</taxon>
        <taxon>Actinidia</taxon>
    </lineage>
</organism>
<dbReference type="GO" id="GO:0006506">
    <property type="term" value="P:GPI anchor biosynthetic process"/>
    <property type="evidence" value="ECO:0007669"/>
    <property type="project" value="InterPro"/>
</dbReference>
<keyword evidence="1" id="KW-0808">Transferase</keyword>
<protein>
    <submittedName>
        <fullName evidence="1">GPI ethanolamine phosphate transferase</fullName>
    </submittedName>
</protein>
<accession>A0A2R6PJL7</accession>
<dbReference type="InParanoid" id="A0A2R6PJL7"/>
<keyword evidence="2" id="KW-1185">Reference proteome</keyword>
<dbReference type="GO" id="GO:0051377">
    <property type="term" value="F:mannose-ethanolamine phosphotransferase activity"/>
    <property type="evidence" value="ECO:0007669"/>
    <property type="project" value="TreeGrafter"/>
</dbReference>
<name>A0A2R6PJL7_ACTCC</name>